<keyword evidence="1" id="KW-0472">Membrane</keyword>
<accession>A0A382KB03</accession>
<keyword evidence="1" id="KW-0812">Transmembrane</keyword>
<evidence type="ECO:0008006" key="3">
    <source>
        <dbReference type="Google" id="ProtNLM"/>
    </source>
</evidence>
<evidence type="ECO:0000256" key="1">
    <source>
        <dbReference type="SAM" id="Phobius"/>
    </source>
</evidence>
<feature type="transmembrane region" description="Helical" evidence="1">
    <location>
        <begin position="7"/>
        <end position="25"/>
    </location>
</feature>
<dbReference type="EMBL" id="UINC01078641">
    <property type="protein sequence ID" value="SVC19911.1"/>
    <property type="molecule type" value="Genomic_DNA"/>
</dbReference>
<keyword evidence="1" id="KW-1133">Transmembrane helix</keyword>
<feature type="transmembrane region" description="Helical" evidence="1">
    <location>
        <begin position="45"/>
        <end position="68"/>
    </location>
</feature>
<dbReference type="InterPro" id="IPR021320">
    <property type="entry name" value="DUF2905"/>
</dbReference>
<reference evidence="2" key="1">
    <citation type="submission" date="2018-05" db="EMBL/GenBank/DDBJ databases">
        <authorList>
            <person name="Lanie J.A."/>
            <person name="Ng W.-L."/>
            <person name="Kazmierczak K.M."/>
            <person name="Andrzejewski T.M."/>
            <person name="Davidsen T.M."/>
            <person name="Wayne K.J."/>
            <person name="Tettelin H."/>
            <person name="Glass J.I."/>
            <person name="Rusch D."/>
            <person name="Podicherti R."/>
            <person name="Tsui H.-C.T."/>
            <person name="Winkler M.E."/>
        </authorList>
    </citation>
    <scope>NUCLEOTIDE SEQUENCE</scope>
</reference>
<evidence type="ECO:0000313" key="2">
    <source>
        <dbReference type="EMBL" id="SVC19911.1"/>
    </source>
</evidence>
<sequence length="73" mass="8363">MLMSKIIITIGECFITVGLIIHLFGDKMGWFGNLYGDIKIVKSNYGFYFPITSMIIISIVLTLALNFFSRFFK</sequence>
<dbReference type="Pfam" id="PF11146">
    <property type="entry name" value="DUF2905"/>
    <property type="match status" value="1"/>
</dbReference>
<dbReference type="AlphaFoldDB" id="A0A382KB03"/>
<protein>
    <recommendedName>
        <fullName evidence="3">DUF2905 domain-containing protein</fullName>
    </recommendedName>
</protein>
<proteinExistence type="predicted"/>
<name>A0A382KB03_9ZZZZ</name>
<gene>
    <name evidence="2" type="ORF">METZ01_LOCUS272765</name>
</gene>
<organism evidence="2">
    <name type="scientific">marine metagenome</name>
    <dbReference type="NCBI Taxonomy" id="408172"/>
    <lineage>
        <taxon>unclassified sequences</taxon>
        <taxon>metagenomes</taxon>
        <taxon>ecological metagenomes</taxon>
    </lineage>
</organism>
<dbReference type="PANTHER" id="PTHR36443">
    <property type="entry name" value="BSR5223 PROTEIN"/>
    <property type="match status" value="1"/>
</dbReference>
<dbReference type="PANTHER" id="PTHR36443:SF1">
    <property type="entry name" value="BSR5223 PROTEIN"/>
    <property type="match status" value="1"/>
</dbReference>